<comment type="caution">
    <text evidence="1">The sequence shown here is derived from an EMBL/GenBank/DDBJ whole genome shotgun (WGS) entry which is preliminary data.</text>
</comment>
<organism evidence="1 2">
    <name type="scientific">Lederbergia graminis</name>
    <dbReference type="NCBI Taxonomy" id="735518"/>
    <lineage>
        <taxon>Bacteria</taxon>
        <taxon>Bacillati</taxon>
        <taxon>Bacillota</taxon>
        <taxon>Bacilli</taxon>
        <taxon>Bacillales</taxon>
        <taxon>Bacillaceae</taxon>
        <taxon>Lederbergia</taxon>
    </lineage>
</organism>
<evidence type="ECO:0000313" key="1">
    <source>
        <dbReference type="EMBL" id="MFC5465945.1"/>
    </source>
</evidence>
<gene>
    <name evidence="1" type="ORF">ACFPM4_14530</name>
</gene>
<accession>A0ABW0LJH9</accession>
<protein>
    <submittedName>
        <fullName evidence="1">Uncharacterized protein</fullName>
    </submittedName>
</protein>
<reference evidence="2" key="1">
    <citation type="journal article" date="2019" name="Int. J. Syst. Evol. Microbiol.">
        <title>The Global Catalogue of Microorganisms (GCM) 10K type strain sequencing project: providing services to taxonomists for standard genome sequencing and annotation.</title>
        <authorList>
            <consortium name="The Broad Institute Genomics Platform"/>
            <consortium name="The Broad Institute Genome Sequencing Center for Infectious Disease"/>
            <person name="Wu L."/>
            <person name="Ma J."/>
        </authorList>
    </citation>
    <scope>NUCLEOTIDE SEQUENCE [LARGE SCALE GENOMIC DNA]</scope>
    <source>
        <strain evidence="2">CGMCC 1.12237</strain>
    </source>
</reference>
<dbReference type="Proteomes" id="UP001596147">
    <property type="component" value="Unassembled WGS sequence"/>
</dbReference>
<proteinExistence type="predicted"/>
<evidence type="ECO:0000313" key="2">
    <source>
        <dbReference type="Proteomes" id="UP001596147"/>
    </source>
</evidence>
<dbReference type="EMBL" id="JBHSMC010000020">
    <property type="protein sequence ID" value="MFC5465945.1"/>
    <property type="molecule type" value="Genomic_DNA"/>
</dbReference>
<name>A0ABW0LJH9_9BACI</name>
<keyword evidence="2" id="KW-1185">Reference proteome</keyword>
<dbReference type="RefSeq" id="WP_382353122.1">
    <property type="nucleotide sequence ID" value="NZ_JBHSMC010000020.1"/>
</dbReference>
<sequence length="147" mass="18125">MKLNFTKKQYQQLMELLYLGEWTANSSRDFEDRNKEYDELFQYVSSFAKDFGFEDHITFDQKMKEYYPTPEFERKLDPYIEHNDNDVFWNELTMRLAKRDVQKNNEEFETHEEYVKRVFEIEDIYETEFEENGLENIVVKGARHQRN</sequence>